<name>A0ABP8MAZ4_9BACT</name>
<reference evidence="3" key="1">
    <citation type="journal article" date="2019" name="Int. J. Syst. Evol. Microbiol.">
        <title>The Global Catalogue of Microorganisms (GCM) 10K type strain sequencing project: providing services to taxonomists for standard genome sequencing and annotation.</title>
        <authorList>
            <consortium name="The Broad Institute Genomics Platform"/>
            <consortium name="The Broad Institute Genome Sequencing Center for Infectious Disease"/>
            <person name="Wu L."/>
            <person name="Ma J."/>
        </authorList>
    </citation>
    <scope>NUCLEOTIDE SEQUENCE [LARGE SCALE GENOMIC DNA]</scope>
    <source>
        <strain evidence="3">JCM 17927</strain>
    </source>
</reference>
<gene>
    <name evidence="2" type="ORF">GCM10023189_00920</name>
</gene>
<dbReference type="InterPro" id="IPR041657">
    <property type="entry name" value="HTH_17"/>
</dbReference>
<evidence type="ECO:0000313" key="3">
    <source>
        <dbReference type="Proteomes" id="UP001501175"/>
    </source>
</evidence>
<dbReference type="RefSeq" id="WP_345239557.1">
    <property type="nucleotide sequence ID" value="NZ_BAABHD010000001.1"/>
</dbReference>
<sequence length="104" mass="11915">MFQHTIQVSITPDQLVELVRSAIRDELAAYIPPRPEGPDLPEFLTRKQTAKLLSVSLPTLHEWAKDTEERSAILIPQKINGRVLYRRADVLAAMKEVRRLKKSN</sequence>
<dbReference type="InterPro" id="IPR009061">
    <property type="entry name" value="DNA-bd_dom_put_sf"/>
</dbReference>
<dbReference type="Pfam" id="PF12728">
    <property type="entry name" value="HTH_17"/>
    <property type="match status" value="1"/>
</dbReference>
<accession>A0ABP8MAZ4</accession>
<protein>
    <recommendedName>
        <fullName evidence="1">Helix-turn-helix domain-containing protein</fullName>
    </recommendedName>
</protein>
<feature type="domain" description="Helix-turn-helix" evidence="1">
    <location>
        <begin position="43"/>
        <end position="96"/>
    </location>
</feature>
<dbReference type="EMBL" id="BAABHD010000001">
    <property type="protein sequence ID" value="GAA4446114.1"/>
    <property type="molecule type" value="Genomic_DNA"/>
</dbReference>
<dbReference type="SUPFAM" id="SSF46955">
    <property type="entry name" value="Putative DNA-binding domain"/>
    <property type="match status" value="1"/>
</dbReference>
<proteinExistence type="predicted"/>
<evidence type="ECO:0000313" key="2">
    <source>
        <dbReference type="EMBL" id="GAA4446114.1"/>
    </source>
</evidence>
<evidence type="ECO:0000259" key="1">
    <source>
        <dbReference type="Pfam" id="PF12728"/>
    </source>
</evidence>
<organism evidence="2 3">
    <name type="scientific">Nibrella saemangeumensis</name>
    <dbReference type="NCBI Taxonomy" id="1084526"/>
    <lineage>
        <taxon>Bacteria</taxon>
        <taxon>Pseudomonadati</taxon>
        <taxon>Bacteroidota</taxon>
        <taxon>Cytophagia</taxon>
        <taxon>Cytophagales</taxon>
        <taxon>Spirosomataceae</taxon>
        <taxon>Nibrella</taxon>
    </lineage>
</organism>
<dbReference type="Proteomes" id="UP001501175">
    <property type="component" value="Unassembled WGS sequence"/>
</dbReference>
<keyword evidence="3" id="KW-1185">Reference proteome</keyword>
<comment type="caution">
    <text evidence="2">The sequence shown here is derived from an EMBL/GenBank/DDBJ whole genome shotgun (WGS) entry which is preliminary data.</text>
</comment>